<dbReference type="InParanoid" id="M4BCW2"/>
<dbReference type="VEuPathDB" id="FungiDB:HpaG804128"/>
<reference evidence="3" key="1">
    <citation type="journal article" date="2010" name="Science">
        <title>Signatures of adaptation to obligate biotrophy in the Hyaloperonospora arabidopsidis genome.</title>
        <authorList>
            <person name="Baxter L."/>
            <person name="Tripathy S."/>
            <person name="Ishaque N."/>
            <person name="Boot N."/>
            <person name="Cabral A."/>
            <person name="Kemen E."/>
            <person name="Thines M."/>
            <person name="Ah-Fong A."/>
            <person name="Anderson R."/>
            <person name="Badejoko W."/>
            <person name="Bittner-Eddy P."/>
            <person name="Boore J.L."/>
            <person name="Chibucos M.C."/>
            <person name="Coates M."/>
            <person name="Dehal P."/>
            <person name="Delehaunty K."/>
            <person name="Dong S."/>
            <person name="Downton P."/>
            <person name="Dumas B."/>
            <person name="Fabro G."/>
            <person name="Fronick C."/>
            <person name="Fuerstenberg S.I."/>
            <person name="Fulton L."/>
            <person name="Gaulin E."/>
            <person name="Govers F."/>
            <person name="Hughes L."/>
            <person name="Humphray S."/>
            <person name="Jiang R.H."/>
            <person name="Judelson H."/>
            <person name="Kamoun S."/>
            <person name="Kyung K."/>
            <person name="Meijer H."/>
            <person name="Minx P."/>
            <person name="Morris P."/>
            <person name="Nelson J."/>
            <person name="Phuntumart V."/>
            <person name="Qutob D."/>
            <person name="Rehmany A."/>
            <person name="Rougon-Cardoso A."/>
            <person name="Ryden P."/>
            <person name="Torto-Alalibo T."/>
            <person name="Studholme D."/>
            <person name="Wang Y."/>
            <person name="Win J."/>
            <person name="Wood J."/>
            <person name="Clifton S.W."/>
            <person name="Rogers J."/>
            <person name="Van den Ackerveken G."/>
            <person name="Jones J.D."/>
            <person name="McDowell J.M."/>
            <person name="Beynon J."/>
            <person name="Tyler B.M."/>
        </authorList>
    </citation>
    <scope>NUCLEOTIDE SEQUENCE [LARGE SCALE GENOMIC DNA]</scope>
    <source>
        <strain evidence="3">Emoy2</strain>
    </source>
</reference>
<dbReference type="Proteomes" id="UP000011713">
    <property type="component" value="Unassembled WGS sequence"/>
</dbReference>
<dbReference type="AlphaFoldDB" id="M4BCW2"/>
<dbReference type="HOGENOM" id="CLU_2763272_0_0_1"/>
<accession>M4BCW2</accession>
<keyword evidence="3" id="KW-1185">Reference proteome</keyword>
<dbReference type="EnsemblProtists" id="HpaT804128">
    <property type="protein sequence ID" value="HpaP804128"/>
    <property type="gene ID" value="HpaG804128"/>
</dbReference>
<sequence>MNVLGVGVFSALSRCTTRQKVTRLEHSSILSTVVRANSGGRNRQDVLNAAKGDGEGGRERKWHQFSAAAC</sequence>
<proteinExistence type="predicted"/>
<reference evidence="2" key="2">
    <citation type="submission" date="2015-06" db="UniProtKB">
        <authorList>
            <consortium name="EnsemblProtists"/>
        </authorList>
    </citation>
    <scope>IDENTIFICATION</scope>
    <source>
        <strain evidence="2">Emoy2</strain>
    </source>
</reference>
<protein>
    <submittedName>
        <fullName evidence="2">Uncharacterized protein</fullName>
    </submittedName>
</protein>
<feature type="region of interest" description="Disordered" evidence="1">
    <location>
        <begin position="44"/>
        <end position="70"/>
    </location>
</feature>
<evidence type="ECO:0000313" key="2">
    <source>
        <dbReference type="EnsemblProtists" id="HpaP804128"/>
    </source>
</evidence>
<dbReference type="EMBL" id="JH598146">
    <property type="status" value="NOT_ANNOTATED_CDS"/>
    <property type="molecule type" value="Genomic_DNA"/>
</dbReference>
<evidence type="ECO:0000256" key="1">
    <source>
        <dbReference type="SAM" id="MobiDB-lite"/>
    </source>
</evidence>
<organism evidence="2 3">
    <name type="scientific">Hyaloperonospora arabidopsidis (strain Emoy2)</name>
    <name type="common">Downy mildew agent</name>
    <name type="synonym">Peronospora arabidopsidis</name>
    <dbReference type="NCBI Taxonomy" id="559515"/>
    <lineage>
        <taxon>Eukaryota</taxon>
        <taxon>Sar</taxon>
        <taxon>Stramenopiles</taxon>
        <taxon>Oomycota</taxon>
        <taxon>Peronosporomycetes</taxon>
        <taxon>Peronosporales</taxon>
        <taxon>Peronosporaceae</taxon>
        <taxon>Hyaloperonospora</taxon>
    </lineage>
</organism>
<name>M4BCW2_HYAAE</name>
<evidence type="ECO:0000313" key="3">
    <source>
        <dbReference type="Proteomes" id="UP000011713"/>
    </source>
</evidence>